<proteinExistence type="predicted"/>
<feature type="compositionally biased region" description="Basic and acidic residues" evidence="5">
    <location>
        <begin position="194"/>
        <end position="205"/>
    </location>
</feature>
<dbReference type="InterPro" id="IPR020806">
    <property type="entry name" value="PKS_PP-bd"/>
</dbReference>
<gene>
    <name evidence="7" type="ORF">PGLA2088_LOCUS46823</name>
</gene>
<feature type="compositionally biased region" description="Low complexity" evidence="5">
    <location>
        <begin position="513"/>
        <end position="532"/>
    </location>
</feature>
<feature type="domain" description="Carrier" evidence="6">
    <location>
        <begin position="539"/>
        <end position="614"/>
    </location>
</feature>
<dbReference type="Proteomes" id="UP000626109">
    <property type="component" value="Unassembled WGS sequence"/>
</dbReference>
<reference evidence="7" key="1">
    <citation type="submission" date="2021-02" db="EMBL/GenBank/DDBJ databases">
        <authorList>
            <person name="Dougan E. K."/>
            <person name="Rhodes N."/>
            <person name="Thang M."/>
            <person name="Chan C."/>
        </authorList>
    </citation>
    <scope>NUCLEOTIDE SEQUENCE</scope>
</reference>
<dbReference type="InterPro" id="IPR009081">
    <property type="entry name" value="PP-bd_ACP"/>
</dbReference>
<keyword evidence="3" id="KW-0408">Iron</keyword>
<evidence type="ECO:0000313" key="8">
    <source>
        <dbReference type="Proteomes" id="UP000626109"/>
    </source>
</evidence>
<evidence type="ECO:0000256" key="1">
    <source>
        <dbReference type="ARBA" id="ARBA00001966"/>
    </source>
</evidence>
<evidence type="ECO:0000256" key="5">
    <source>
        <dbReference type="SAM" id="MobiDB-lite"/>
    </source>
</evidence>
<dbReference type="InterPro" id="IPR009000">
    <property type="entry name" value="Transl_B-barrel_sf"/>
</dbReference>
<dbReference type="SUPFAM" id="SSF47336">
    <property type="entry name" value="ACP-like"/>
    <property type="match status" value="1"/>
</dbReference>
<dbReference type="PROSITE" id="PS50075">
    <property type="entry name" value="CARRIER"/>
    <property type="match status" value="1"/>
</dbReference>
<dbReference type="SUPFAM" id="SSF50447">
    <property type="entry name" value="Translation proteins"/>
    <property type="match status" value="1"/>
</dbReference>
<comment type="cofactor">
    <cofactor evidence="1">
        <name>[4Fe-4S] cluster</name>
        <dbReference type="ChEBI" id="CHEBI:49883"/>
    </cofactor>
</comment>
<dbReference type="PANTHER" id="PTHR30544">
    <property type="entry name" value="23S RRNA METHYLTRANSFERASE"/>
    <property type="match status" value="1"/>
</dbReference>
<evidence type="ECO:0000256" key="4">
    <source>
        <dbReference type="ARBA" id="ARBA00022553"/>
    </source>
</evidence>
<dbReference type="GO" id="GO:0051539">
    <property type="term" value="F:4 iron, 4 sulfur cluster binding"/>
    <property type="evidence" value="ECO:0007669"/>
    <property type="project" value="UniProtKB-KW"/>
</dbReference>
<protein>
    <recommendedName>
        <fullName evidence="6">Carrier domain-containing protein</fullName>
    </recommendedName>
</protein>
<dbReference type="SMART" id="SM00823">
    <property type="entry name" value="PKS_PP"/>
    <property type="match status" value="1"/>
</dbReference>
<dbReference type="Gene3D" id="1.10.1200.10">
    <property type="entry name" value="ACP-like"/>
    <property type="match status" value="1"/>
</dbReference>
<dbReference type="Pfam" id="PF00550">
    <property type="entry name" value="PP-binding"/>
    <property type="match status" value="1"/>
</dbReference>
<sequence length="1285" mass="140192">MAWRLAPLNRKGKAGVSGACDSCQRLGSCDGSDFNWPEWIGWNTPQSQNRGSETADFPLSSGLSLLSNAQPRPTEKLAKQNRVEVQNFKVIYELYDTIVSQLQTTLGQEEVETQKGVALVQAVFSGRDGKVAGSQIVDGKLTKGQRIKVFRDRKEVGQGPIREIRVFKEVVKDVEEGTECGFSIEGWDDWEKGDETKHHDERTCPHTEQNVGTVGSMNLSGSTENGEELHCSYSPGKALILRVASGDLAHQRPAVDLAMEAQGIFQQVSDKKGEGMAWSFISEVRKSTGQKDEALRASRTTQALYQQAGDKKGQAYAMKTSTALFVAQSSDDEAVRAAHEALALARASGDVRAEVEMLNLVAQATLNAIIKHTADLGDAEAVVYIVKHEDRATRSAREAAALARKLGDKQMTAIATYSVAQCHTVGGRTAASCQAATEARELFSKTWDRQGEALALLLLAESTALDGKMEQGRKLASEAEAMFRELKDDASISKAVRTLEAMDELMGSSGPVPSTRTSSAPSAAPAAARPAPKAGLSLEKARALAREVAMDAIGGDVDDVLTLDDPLMDVGLDSLAAISFREALSQKSGIPLPASLVFDYPSLHDSLPRLSKLEHLLDRALLRCIWSRPANAEGDGASLASPATGLPAASHSFSLQPLKSRSKTSSRFDAAQPGLMAYSPILIRCKADVAADAPGVTPPPKGPEVFDLSFSARGSNEPPTKFTMLGLWLQLRMHLAFTDHAVRKQSLAMANCLGLGQQLPAWQREGNEACLVDQLRFVEDSSWSSYGFVEDYSLEQLGPEKQGACNTDVTGFQYQALYPHVADLGASLEEVRRAYRDRLLQANLAGVLTMQIAVMYMQEANRRTPTKVAIPRITDIQNAFPQMQEHRTCNGLQVFQRVRRAWELLSAHLRFAGRILQWFEKPKHVTNRQTATSETSRLTGASRSSFRRVIPKAAVWSQVGRLTCSLLLPGNELQLRHSQNEGEEIGISSNRHAPRGVWCSLTLLGKKLLVLLFKPASGASSLIVVCVWVGIETTRFAFARNCRTIQFGVNTGCNVVLLRPELFGFSTRRLNARALGSTRKVSTVGVIPGIVKLTKEFPQVNLAFSLHSPFTEERNRLVPLNRMFPMKDVFDVLDERIRTTGRRVWICYLLLQGQNDTPEHARALASLIRDRPSETRYLYHINLLPYNVGRAVPEKFVRAGQEGVETFQKVLQQNRVSSSYRNSFGHGIDAACGQLYAGYEEVAARAQKAAVGSGTGATVGLGGALPRAVNMSQAMSQTSQCAATP</sequence>
<dbReference type="GO" id="GO:0070475">
    <property type="term" value="P:rRNA base methylation"/>
    <property type="evidence" value="ECO:0007669"/>
    <property type="project" value="TreeGrafter"/>
</dbReference>
<dbReference type="Gene3D" id="2.40.30.10">
    <property type="entry name" value="Translation factors"/>
    <property type="match status" value="1"/>
</dbReference>
<dbReference type="InterPro" id="IPR013785">
    <property type="entry name" value="Aldolase_TIM"/>
</dbReference>
<organism evidence="7 8">
    <name type="scientific">Polarella glacialis</name>
    <name type="common">Dinoflagellate</name>
    <dbReference type="NCBI Taxonomy" id="89957"/>
    <lineage>
        <taxon>Eukaryota</taxon>
        <taxon>Sar</taxon>
        <taxon>Alveolata</taxon>
        <taxon>Dinophyceae</taxon>
        <taxon>Suessiales</taxon>
        <taxon>Suessiaceae</taxon>
        <taxon>Polarella</taxon>
    </lineage>
</organism>
<dbReference type="GO" id="GO:0031177">
    <property type="term" value="F:phosphopantetheine binding"/>
    <property type="evidence" value="ECO:0007669"/>
    <property type="project" value="InterPro"/>
</dbReference>
<comment type="caution">
    <text evidence="7">The sequence shown here is derived from an EMBL/GenBank/DDBJ whole genome shotgun (WGS) entry which is preliminary data.</text>
</comment>
<evidence type="ECO:0000259" key="6">
    <source>
        <dbReference type="PROSITE" id="PS50075"/>
    </source>
</evidence>
<evidence type="ECO:0000313" key="7">
    <source>
        <dbReference type="EMBL" id="CAE8733396.1"/>
    </source>
</evidence>
<dbReference type="PANTHER" id="PTHR30544:SF5">
    <property type="entry name" value="RADICAL SAM CORE DOMAIN-CONTAINING PROTEIN"/>
    <property type="match status" value="1"/>
</dbReference>
<dbReference type="CDD" id="cd03692">
    <property type="entry name" value="mtIF2_IVc"/>
    <property type="match status" value="1"/>
</dbReference>
<dbReference type="Gene3D" id="1.25.40.10">
    <property type="entry name" value="Tetratricopeptide repeat domain"/>
    <property type="match status" value="2"/>
</dbReference>
<keyword evidence="3" id="KW-0479">Metal-binding</keyword>
<dbReference type="SUPFAM" id="SSF48452">
    <property type="entry name" value="TPR-like"/>
    <property type="match status" value="2"/>
</dbReference>
<feature type="region of interest" description="Disordered" evidence="5">
    <location>
        <begin position="194"/>
        <end position="215"/>
    </location>
</feature>
<keyword evidence="3" id="KW-0411">Iron-sulfur</keyword>
<dbReference type="InterPro" id="IPR011990">
    <property type="entry name" value="TPR-like_helical_dom_sf"/>
</dbReference>
<keyword evidence="2" id="KW-0596">Phosphopantetheine</keyword>
<feature type="compositionally biased region" description="Polar residues" evidence="5">
    <location>
        <begin position="206"/>
        <end position="215"/>
    </location>
</feature>
<evidence type="ECO:0000256" key="3">
    <source>
        <dbReference type="ARBA" id="ARBA00022485"/>
    </source>
</evidence>
<keyword evidence="4" id="KW-0597">Phosphoprotein</keyword>
<feature type="region of interest" description="Disordered" evidence="5">
    <location>
        <begin position="505"/>
        <end position="532"/>
    </location>
</feature>
<dbReference type="EMBL" id="CAJNNW010036331">
    <property type="protein sequence ID" value="CAE8733396.1"/>
    <property type="molecule type" value="Genomic_DNA"/>
</dbReference>
<keyword evidence="3" id="KW-0004">4Fe-4S</keyword>
<evidence type="ECO:0000256" key="2">
    <source>
        <dbReference type="ARBA" id="ARBA00022450"/>
    </source>
</evidence>
<dbReference type="InterPro" id="IPR036736">
    <property type="entry name" value="ACP-like_sf"/>
</dbReference>
<accession>A0A813LME3</accession>
<name>A0A813LME3_POLGL</name>
<dbReference type="GO" id="GO:0030488">
    <property type="term" value="P:tRNA methylation"/>
    <property type="evidence" value="ECO:0007669"/>
    <property type="project" value="TreeGrafter"/>
</dbReference>
<dbReference type="InterPro" id="IPR040072">
    <property type="entry name" value="Methyltransferase_A"/>
</dbReference>
<dbReference type="Gene3D" id="3.20.20.70">
    <property type="entry name" value="Aldolase class I"/>
    <property type="match status" value="1"/>
</dbReference>